<organism evidence="2 3">
    <name type="scientific">Riccia fluitans</name>
    <dbReference type="NCBI Taxonomy" id="41844"/>
    <lineage>
        <taxon>Eukaryota</taxon>
        <taxon>Viridiplantae</taxon>
        <taxon>Streptophyta</taxon>
        <taxon>Embryophyta</taxon>
        <taxon>Marchantiophyta</taxon>
        <taxon>Marchantiopsida</taxon>
        <taxon>Marchantiidae</taxon>
        <taxon>Marchantiales</taxon>
        <taxon>Ricciaceae</taxon>
        <taxon>Riccia</taxon>
    </lineage>
</organism>
<dbReference type="AlphaFoldDB" id="A0ABD1YNY5"/>
<reference evidence="2 3" key="1">
    <citation type="submission" date="2024-09" db="EMBL/GenBank/DDBJ databases">
        <title>Chromosome-scale assembly of Riccia fluitans.</title>
        <authorList>
            <person name="Paukszto L."/>
            <person name="Sawicki J."/>
            <person name="Karawczyk K."/>
            <person name="Piernik-Szablinska J."/>
            <person name="Szczecinska M."/>
            <person name="Mazdziarz M."/>
        </authorList>
    </citation>
    <scope>NUCLEOTIDE SEQUENCE [LARGE SCALE GENOMIC DNA]</scope>
    <source>
        <strain evidence="2">Rf_01</strain>
        <tissue evidence="2">Aerial parts of the thallus</tissue>
    </source>
</reference>
<evidence type="ECO:0000256" key="1">
    <source>
        <dbReference type="SAM" id="MobiDB-lite"/>
    </source>
</evidence>
<protein>
    <submittedName>
        <fullName evidence="2">Uncharacterized protein</fullName>
    </submittedName>
</protein>
<dbReference type="EMBL" id="JBHFFA010000004">
    <property type="protein sequence ID" value="KAL2631422.1"/>
    <property type="molecule type" value="Genomic_DNA"/>
</dbReference>
<feature type="region of interest" description="Disordered" evidence="1">
    <location>
        <begin position="1"/>
        <end position="25"/>
    </location>
</feature>
<comment type="caution">
    <text evidence="2">The sequence shown here is derived from an EMBL/GenBank/DDBJ whole genome shotgun (WGS) entry which is preliminary data.</text>
</comment>
<evidence type="ECO:0000313" key="2">
    <source>
        <dbReference type="EMBL" id="KAL2631422.1"/>
    </source>
</evidence>
<dbReference type="Proteomes" id="UP001605036">
    <property type="component" value="Unassembled WGS sequence"/>
</dbReference>
<accession>A0ABD1YNY5</accession>
<name>A0ABD1YNY5_9MARC</name>
<gene>
    <name evidence="2" type="ORF">R1flu_016108</name>
</gene>
<keyword evidence="3" id="KW-1185">Reference proteome</keyword>
<feature type="compositionally biased region" description="Polar residues" evidence="1">
    <location>
        <begin position="14"/>
        <end position="25"/>
    </location>
</feature>
<sequence>MSYHRKTPLEDSWELSSAPKSVYDSDSSSIGVYMGEEVPEMCSYNLEVYEASEEDLYAYSEEIKALYISGLESVASETEAMEYKGATIYNLKKSTNGGLKKDPLRKGSPNPHGNKG</sequence>
<feature type="region of interest" description="Disordered" evidence="1">
    <location>
        <begin position="93"/>
        <end position="116"/>
    </location>
</feature>
<proteinExistence type="predicted"/>
<evidence type="ECO:0000313" key="3">
    <source>
        <dbReference type="Proteomes" id="UP001605036"/>
    </source>
</evidence>